<dbReference type="GeneID" id="65096183"/>
<evidence type="ECO:0000313" key="5">
    <source>
        <dbReference type="Proteomes" id="UP000680656"/>
    </source>
</evidence>
<dbReference type="PROSITE" id="PS50110">
    <property type="entry name" value="RESPONSE_REGULATORY"/>
    <property type="match status" value="1"/>
</dbReference>
<dbReference type="Pfam" id="PF00072">
    <property type="entry name" value="Response_reg"/>
    <property type="match status" value="1"/>
</dbReference>
<organism evidence="4 5">
    <name type="scientific">Methanospirillum purgamenti</name>
    <dbReference type="NCBI Taxonomy" id="2834276"/>
    <lineage>
        <taxon>Archaea</taxon>
        <taxon>Methanobacteriati</taxon>
        <taxon>Methanobacteriota</taxon>
        <taxon>Stenosarchaea group</taxon>
        <taxon>Methanomicrobia</taxon>
        <taxon>Methanomicrobiales</taxon>
        <taxon>Methanospirillaceae</taxon>
        <taxon>Methanospirillum</taxon>
    </lineage>
</organism>
<proteinExistence type="predicted"/>
<gene>
    <name evidence="4" type="ORF">KHC33_03325</name>
</gene>
<feature type="modified residue" description="4-aspartylphosphate" evidence="1">
    <location>
        <position position="56"/>
    </location>
</feature>
<dbReference type="Gene3D" id="3.30.450.20">
    <property type="entry name" value="PAS domain"/>
    <property type="match status" value="1"/>
</dbReference>
<evidence type="ECO:0000259" key="2">
    <source>
        <dbReference type="PROSITE" id="PS50110"/>
    </source>
</evidence>
<dbReference type="SMART" id="SM00448">
    <property type="entry name" value="REC"/>
    <property type="match status" value="1"/>
</dbReference>
<dbReference type="EMBL" id="CP075546">
    <property type="protein sequence ID" value="QVV89567.1"/>
    <property type="molecule type" value="Genomic_DNA"/>
</dbReference>
<keyword evidence="5" id="KW-1185">Reference proteome</keyword>
<dbReference type="GO" id="GO:0006355">
    <property type="term" value="P:regulation of DNA-templated transcription"/>
    <property type="evidence" value="ECO:0007669"/>
    <property type="project" value="InterPro"/>
</dbReference>
<dbReference type="InterPro" id="IPR001789">
    <property type="entry name" value="Sig_transdc_resp-reg_receiver"/>
</dbReference>
<dbReference type="CDD" id="cd00130">
    <property type="entry name" value="PAS"/>
    <property type="match status" value="1"/>
</dbReference>
<dbReference type="InterPro" id="IPR000014">
    <property type="entry name" value="PAS"/>
</dbReference>
<dbReference type="RefSeq" id="WP_214420359.1">
    <property type="nucleotide sequence ID" value="NZ_CP075546.1"/>
</dbReference>
<feature type="domain" description="Response regulatory" evidence="2">
    <location>
        <begin position="6"/>
        <end position="121"/>
    </location>
</feature>
<reference evidence="4 5" key="1">
    <citation type="submission" date="2021-05" db="EMBL/GenBank/DDBJ databases">
        <title>A novel Methanospirillum isolate from a pyrite-forming mixed culture.</title>
        <authorList>
            <person name="Bunk B."/>
            <person name="Sproer C."/>
            <person name="Spring S."/>
            <person name="Pester M."/>
        </authorList>
    </citation>
    <scope>NUCLEOTIDE SEQUENCE [LARGE SCALE GENOMIC DNA]</scope>
    <source>
        <strain evidence="4 5">J.3.6.1-F.2.7.3</strain>
    </source>
</reference>
<dbReference type="PROSITE" id="PS50112">
    <property type="entry name" value="PAS"/>
    <property type="match status" value="1"/>
</dbReference>
<dbReference type="PANTHER" id="PTHR43228">
    <property type="entry name" value="TWO-COMPONENT RESPONSE REGULATOR"/>
    <property type="match status" value="1"/>
</dbReference>
<dbReference type="InterPro" id="IPR035965">
    <property type="entry name" value="PAS-like_dom_sf"/>
</dbReference>
<evidence type="ECO:0000313" key="4">
    <source>
        <dbReference type="EMBL" id="QVV89567.1"/>
    </source>
</evidence>
<protein>
    <submittedName>
        <fullName evidence="4">Response regulator</fullName>
    </submittedName>
</protein>
<sequence length="337" mass="38573">MMDKVKILVVEDEFVTGLEIRARLEDLGYEVLDILDTGEEAVEKAGVMHPDIMIMDITLKGVMTGIEAADLIRRQYRIPIIYLTAHSDEATVQKAVHSEPFGYLIKPLEERALHTTIRMALYKHEMDKALIESEKRYRAIAELAEDSIFVLDNNHNILFLNTHAKKFFGQEQDLVSPVPLGSFIPASLLDTLQEQIKTVFEFGNSLRVTHNFTYHDEEIWLDSTIVPVITPDGVIQVIGQLHDISMMVRIEKEVEKKGLVQIEHNMEQFQILNDRIRNPLAIIMSLASMFETKEGDEIIEQVKRIDNLVTQLDQGWIQSDAVRNFLLKHYGHGKIAE</sequence>
<dbReference type="Gene3D" id="3.40.50.2300">
    <property type="match status" value="1"/>
</dbReference>
<dbReference type="KEGG" id="mrtj:KHC33_03325"/>
<dbReference type="SMART" id="SM00091">
    <property type="entry name" value="PAS"/>
    <property type="match status" value="1"/>
</dbReference>
<accession>A0A8E7B337</accession>
<dbReference type="CDD" id="cd17534">
    <property type="entry name" value="REC_DC-like"/>
    <property type="match status" value="1"/>
</dbReference>
<dbReference type="AlphaFoldDB" id="A0A8E7B337"/>
<evidence type="ECO:0000259" key="3">
    <source>
        <dbReference type="PROSITE" id="PS50112"/>
    </source>
</evidence>
<feature type="domain" description="PAS" evidence="3">
    <location>
        <begin position="133"/>
        <end position="203"/>
    </location>
</feature>
<dbReference type="PANTHER" id="PTHR43228:SF6">
    <property type="entry name" value="RESPONSE REGULATOR RECEIVER"/>
    <property type="match status" value="1"/>
</dbReference>
<dbReference type="GO" id="GO:0000160">
    <property type="term" value="P:phosphorelay signal transduction system"/>
    <property type="evidence" value="ECO:0007669"/>
    <property type="project" value="InterPro"/>
</dbReference>
<name>A0A8E7B337_9EURY</name>
<keyword evidence="1" id="KW-0597">Phosphoprotein</keyword>
<dbReference type="InterPro" id="IPR052048">
    <property type="entry name" value="ST_Response_Regulator"/>
</dbReference>
<dbReference type="Proteomes" id="UP000680656">
    <property type="component" value="Chromosome"/>
</dbReference>
<dbReference type="SUPFAM" id="SSF55785">
    <property type="entry name" value="PYP-like sensor domain (PAS domain)"/>
    <property type="match status" value="1"/>
</dbReference>
<evidence type="ECO:0000256" key="1">
    <source>
        <dbReference type="PROSITE-ProRule" id="PRU00169"/>
    </source>
</evidence>
<dbReference type="SUPFAM" id="SSF52172">
    <property type="entry name" value="CheY-like"/>
    <property type="match status" value="1"/>
</dbReference>
<dbReference type="InterPro" id="IPR013767">
    <property type="entry name" value="PAS_fold"/>
</dbReference>
<dbReference type="Pfam" id="PF00989">
    <property type="entry name" value="PAS"/>
    <property type="match status" value="1"/>
</dbReference>
<dbReference type="InterPro" id="IPR011006">
    <property type="entry name" value="CheY-like_superfamily"/>
</dbReference>
<dbReference type="NCBIfam" id="TIGR00229">
    <property type="entry name" value="sensory_box"/>
    <property type="match status" value="1"/>
</dbReference>